<gene>
    <name evidence="1" type="ORF">MM415B05251_0001</name>
</gene>
<sequence>MVHVGDRVRVVRLLDEGDAVLNFTARRLGTEGTATSYEMGYFGITFDKPGLPGDFWDLFHETELEVISA</sequence>
<proteinExistence type="predicted"/>
<dbReference type="AlphaFoldDB" id="A0A6M3LQ50"/>
<organism evidence="1">
    <name type="scientific">viral metagenome</name>
    <dbReference type="NCBI Taxonomy" id="1070528"/>
    <lineage>
        <taxon>unclassified sequences</taxon>
        <taxon>metagenomes</taxon>
        <taxon>organismal metagenomes</taxon>
    </lineage>
</organism>
<accession>A0A6M3LQ50</accession>
<evidence type="ECO:0000313" key="1">
    <source>
        <dbReference type="EMBL" id="QJA95672.1"/>
    </source>
</evidence>
<name>A0A6M3LQ50_9ZZZZ</name>
<dbReference type="EMBL" id="MT143334">
    <property type="protein sequence ID" value="QJA95672.1"/>
    <property type="molecule type" value="Genomic_DNA"/>
</dbReference>
<reference evidence="1" key="1">
    <citation type="submission" date="2020-03" db="EMBL/GenBank/DDBJ databases">
        <title>The deep terrestrial virosphere.</title>
        <authorList>
            <person name="Holmfeldt K."/>
            <person name="Nilsson E."/>
            <person name="Simone D."/>
            <person name="Lopez-Fernandez M."/>
            <person name="Wu X."/>
            <person name="de Brujin I."/>
            <person name="Lundin D."/>
            <person name="Andersson A."/>
            <person name="Bertilsson S."/>
            <person name="Dopson M."/>
        </authorList>
    </citation>
    <scope>NUCLEOTIDE SEQUENCE</scope>
    <source>
        <strain evidence="1">MM415B05251</strain>
    </source>
</reference>
<protein>
    <submittedName>
        <fullName evidence="1">Uncharacterized protein</fullName>
    </submittedName>
</protein>